<evidence type="ECO:0000313" key="3">
    <source>
        <dbReference type="Proteomes" id="UP000308707"/>
    </source>
</evidence>
<keyword evidence="3" id="KW-1185">Reference proteome</keyword>
<reference evidence="2 3" key="1">
    <citation type="submission" date="2019-04" db="EMBL/GenBank/DDBJ databases">
        <title>Reference strain of H23.</title>
        <authorList>
            <person name="Luo X."/>
        </authorList>
    </citation>
    <scope>NUCLEOTIDE SEQUENCE [LARGE SCALE GENOMIC DNA]</scope>
    <source>
        <strain evidence="2 3">H23</strain>
    </source>
</reference>
<dbReference type="OrthoDB" id="370375at2"/>
<sequence length="141" mass="15792">MRVVDALSPASASLLADAILALHVGIVAFVVFGQIGILIGAWRRWRWIRNFSFRAAHVALLLFIALQAWLGRLCPLTVWEQTLRARAGQDAYAESFVEHWLSRLIFFDAPGWAFVAAYTAFAALALACWRWAPPQRARPGE</sequence>
<evidence type="ECO:0000256" key="1">
    <source>
        <dbReference type="SAM" id="Phobius"/>
    </source>
</evidence>
<accession>A0A4U5JMM7</accession>
<dbReference type="AlphaFoldDB" id="A0A4U5JMM7"/>
<dbReference type="Proteomes" id="UP000308707">
    <property type="component" value="Unassembled WGS sequence"/>
</dbReference>
<gene>
    <name evidence="2" type="ORF">FCE95_12735</name>
</gene>
<feature type="transmembrane region" description="Helical" evidence="1">
    <location>
        <begin position="20"/>
        <end position="39"/>
    </location>
</feature>
<proteinExistence type="predicted"/>
<keyword evidence="1" id="KW-0472">Membrane</keyword>
<dbReference type="InterPro" id="IPR021218">
    <property type="entry name" value="DUF2784"/>
</dbReference>
<dbReference type="Pfam" id="PF10861">
    <property type="entry name" value="DUF2784"/>
    <property type="match status" value="1"/>
</dbReference>
<dbReference type="EMBL" id="SZUA01000002">
    <property type="protein sequence ID" value="TKR30950.1"/>
    <property type="molecule type" value="Genomic_DNA"/>
</dbReference>
<protein>
    <submittedName>
        <fullName evidence="2">DUF2784 domain-containing protein</fullName>
    </submittedName>
</protein>
<comment type="caution">
    <text evidence="2">The sequence shown here is derived from an EMBL/GenBank/DDBJ whole genome shotgun (WGS) entry which is preliminary data.</text>
</comment>
<organism evidence="2 3">
    <name type="scientific">Luteimonas gilva</name>
    <dbReference type="NCBI Taxonomy" id="2572684"/>
    <lineage>
        <taxon>Bacteria</taxon>
        <taxon>Pseudomonadati</taxon>
        <taxon>Pseudomonadota</taxon>
        <taxon>Gammaproteobacteria</taxon>
        <taxon>Lysobacterales</taxon>
        <taxon>Lysobacteraceae</taxon>
        <taxon>Luteimonas</taxon>
    </lineage>
</organism>
<keyword evidence="1" id="KW-1133">Transmembrane helix</keyword>
<name>A0A4U5JMM7_9GAMM</name>
<feature type="transmembrane region" description="Helical" evidence="1">
    <location>
        <begin position="111"/>
        <end position="132"/>
    </location>
</feature>
<feature type="transmembrane region" description="Helical" evidence="1">
    <location>
        <begin position="51"/>
        <end position="70"/>
    </location>
</feature>
<evidence type="ECO:0000313" key="2">
    <source>
        <dbReference type="EMBL" id="TKR30950.1"/>
    </source>
</evidence>
<keyword evidence="1" id="KW-0812">Transmembrane</keyword>